<evidence type="ECO:0000313" key="2">
    <source>
        <dbReference type="EMBL" id="RSZ55591.1"/>
    </source>
</evidence>
<reference evidence="2 3" key="1">
    <citation type="submission" date="2018-12" db="EMBL/GenBank/DDBJ databases">
        <authorList>
            <person name="Yang E."/>
        </authorList>
    </citation>
    <scope>NUCLEOTIDE SEQUENCE [LARGE SCALE GENOMIC DNA]</scope>
    <source>
        <strain evidence="2 3">SOD</strain>
    </source>
</reference>
<keyword evidence="3" id="KW-1185">Reference proteome</keyword>
<name>A0A430HDJ1_9BURK</name>
<dbReference type="EMBL" id="RXLQ01000024">
    <property type="protein sequence ID" value="RSZ55591.1"/>
    <property type="molecule type" value="Genomic_DNA"/>
</dbReference>
<evidence type="ECO:0000256" key="1">
    <source>
        <dbReference type="SAM" id="Coils"/>
    </source>
</evidence>
<accession>A0A430HDJ1</accession>
<dbReference type="RefSeq" id="WP_126077509.1">
    <property type="nucleotide sequence ID" value="NZ_CP051166.1"/>
</dbReference>
<comment type="caution">
    <text evidence="2">The sequence shown here is derived from an EMBL/GenBank/DDBJ whole genome shotgun (WGS) entry which is preliminary data.</text>
</comment>
<dbReference type="Proteomes" id="UP000278085">
    <property type="component" value="Unassembled WGS sequence"/>
</dbReference>
<sequence>MTKTLKPTPTDEQPSIVELCGLTSVAFAQAEVLIRQGFSFSKACPPQFFPYGGQVALTLVPSLPDDRSVVAAAKLAVMTAMERQKSSEDAAAAQAASSAKEHLEKLAQKAKLAEEVDAARQVLKALEEAQQSIAA</sequence>
<keyword evidence="1" id="KW-0175">Coiled coil</keyword>
<protein>
    <submittedName>
        <fullName evidence="2">Uncharacterized protein</fullName>
    </submittedName>
</protein>
<proteinExistence type="predicted"/>
<organism evidence="2 3">
    <name type="scientific">Massilia atriviolacea</name>
    <dbReference type="NCBI Taxonomy" id="2495579"/>
    <lineage>
        <taxon>Bacteria</taxon>
        <taxon>Pseudomonadati</taxon>
        <taxon>Pseudomonadota</taxon>
        <taxon>Betaproteobacteria</taxon>
        <taxon>Burkholderiales</taxon>
        <taxon>Oxalobacteraceae</taxon>
        <taxon>Telluria group</taxon>
        <taxon>Massilia</taxon>
    </lineage>
</organism>
<dbReference type="AlphaFoldDB" id="A0A430HDJ1"/>
<feature type="coiled-coil region" evidence="1">
    <location>
        <begin position="96"/>
        <end position="129"/>
    </location>
</feature>
<gene>
    <name evidence="2" type="ORF">EJB06_28985</name>
</gene>
<evidence type="ECO:0000313" key="3">
    <source>
        <dbReference type="Proteomes" id="UP000278085"/>
    </source>
</evidence>